<dbReference type="EMBL" id="LFVZ01000012">
    <property type="protein sequence ID" value="KTW26756.1"/>
    <property type="molecule type" value="Genomic_DNA"/>
</dbReference>
<keyword evidence="1" id="KW-1133">Transmembrane helix</keyword>
<accession>A0A0W4ZEF1</accession>
<proteinExistence type="predicted"/>
<feature type="transmembrane region" description="Helical" evidence="1">
    <location>
        <begin position="21"/>
        <end position="38"/>
    </location>
</feature>
<dbReference type="Proteomes" id="UP000054454">
    <property type="component" value="Unassembled WGS sequence"/>
</dbReference>
<reference evidence="3" key="1">
    <citation type="journal article" date="2016" name="Nat. Commun.">
        <title>Genome analysis of three Pneumocystis species reveals adaptation mechanisms to life exclusively in mammalian hosts.</title>
        <authorList>
            <person name="Ma L."/>
            <person name="Chen Z."/>
            <person name="Huang D.W."/>
            <person name="Kutty G."/>
            <person name="Ishihara M."/>
            <person name="Wang H."/>
            <person name="Abouelleil A."/>
            <person name="Bishop L."/>
            <person name="Davey E."/>
            <person name="Deng R."/>
            <person name="Deng X."/>
            <person name="Fan L."/>
            <person name="Fantoni G."/>
            <person name="Fitzgerald M."/>
            <person name="Gogineni E."/>
            <person name="Goldberg J.M."/>
            <person name="Handley G."/>
            <person name="Hu X."/>
            <person name="Huber C."/>
            <person name="Jiao X."/>
            <person name="Jones K."/>
            <person name="Levin J.Z."/>
            <person name="Liu Y."/>
            <person name="Macdonald P."/>
            <person name="Melnikov A."/>
            <person name="Raley C."/>
            <person name="Sassi M."/>
            <person name="Sherman B.T."/>
            <person name="Song X."/>
            <person name="Sykes S."/>
            <person name="Tran B."/>
            <person name="Walsh L."/>
            <person name="Xia Y."/>
            <person name="Yang J."/>
            <person name="Young S."/>
            <person name="Zeng Q."/>
            <person name="Zheng X."/>
            <person name="Stephens R."/>
            <person name="Nusbaum C."/>
            <person name="Birren B.W."/>
            <person name="Azadi P."/>
            <person name="Lempicki R.A."/>
            <person name="Cuomo C.A."/>
            <person name="Kovacs J.A."/>
        </authorList>
    </citation>
    <scope>NUCLEOTIDE SEQUENCE [LARGE SCALE GENOMIC DNA]</scope>
    <source>
        <strain evidence="3">B80</strain>
    </source>
</reference>
<dbReference type="RefSeq" id="XP_018225091.1">
    <property type="nucleotide sequence ID" value="XM_018372229.1"/>
</dbReference>
<gene>
    <name evidence="2" type="ORF">T552_04178</name>
</gene>
<sequence>MSNLRIRFYFKIFKFLSYFKNPLDWQIYLLFYLLYIIYNLLKITYFLFTYYHLIINFTISFNIGKLETIISIKKQINSIL</sequence>
<name>A0A0W4ZEF1_PNEC8</name>
<dbReference type="GeneID" id="28938432"/>
<evidence type="ECO:0000313" key="3">
    <source>
        <dbReference type="Proteomes" id="UP000054454"/>
    </source>
</evidence>
<keyword evidence="1" id="KW-0472">Membrane</keyword>
<evidence type="ECO:0000256" key="1">
    <source>
        <dbReference type="SAM" id="Phobius"/>
    </source>
</evidence>
<evidence type="ECO:0000313" key="2">
    <source>
        <dbReference type="EMBL" id="KTW26756.1"/>
    </source>
</evidence>
<keyword evidence="3" id="KW-1185">Reference proteome</keyword>
<keyword evidence="1" id="KW-0812">Transmembrane</keyword>
<comment type="caution">
    <text evidence="2">The sequence shown here is derived from an EMBL/GenBank/DDBJ whole genome shotgun (WGS) entry which is preliminary data.</text>
</comment>
<dbReference type="VEuPathDB" id="FungiDB:T552_04178"/>
<organism evidence="2 3">
    <name type="scientific">Pneumocystis carinii (strain B80)</name>
    <name type="common">Rat pneumocystis pneumonia agent</name>
    <name type="synonym">Pneumocystis carinii f. sp. carinii</name>
    <dbReference type="NCBI Taxonomy" id="1408658"/>
    <lineage>
        <taxon>Eukaryota</taxon>
        <taxon>Fungi</taxon>
        <taxon>Dikarya</taxon>
        <taxon>Ascomycota</taxon>
        <taxon>Taphrinomycotina</taxon>
        <taxon>Pneumocystomycetes</taxon>
        <taxon>Pneumocystaceae</taxon>
        <taxon>Pneumocystis</taxon>
    </lineage>
</organism>
<dbReference type="AlphaFoldDB" id="A0A0W4ZEF1"/>
<protein>
    <submittedName>
        <fullName evidence="2">Uncharacterized protein</fullName>
    </submittedName>
</protein>